<dbReference type="SUPFAM" id="SSF50729">
    <property type="entry name" value="PH domain-like"/>
    <property type="match status" value="1"/>
</dbReference>
<evidence type="ECO:0008006" key="7">
    <source>
        <dbReference type="Google" id="ProtNLM"/>
    </source>
</evidence>
<dbReference type="Proteomes" id="UP000324800">
    <property type="component" value="Unassembled WGS sequence"/>
</dbReference>
<dbReference type="GO" id="GO:0003729">
    <property type="term" value="F:mRNA binding"/>
    <property type="evidence" value="ECO:0007669"/>
    <property type="project" value="TreeGrafter"/>
</dbReference>
<sequence>MELRILQKNDPDLDKIIHEASSVAEYEFVGQSLKKTGVNGRLFVYSRKKSPLYGCIILNKSSAQDKTFLLDENFGLESASDKMFYLQFDDGRITGFFFEQQSEKDAVFNFLQSIQDEETQNTSDNTLKEKEQLYNQQAAPENQEIKQKDKTSNEDFSKIIEQLFDNEIQQIRILIDHYKFDQIL</sequence>
<comment type="subcellular location">
    <subcellularLocation>
        <location evidence="1">Cytoplasm</location>
    </subcellularLocation>
</comment>
<keyword evidence="3" id="KW-0963">Cytoplasm</keyword>
<dbReference type="GO" id="GO:0000932">
    <property type="term" value="C:P-body"/>
    <property type="evidence" value="ECO:0007669"/>
    <property type="project" value="TreeGrafter"/>
</dbReference>
<evidence type="ECO:0000256" key="1">
    <source>
        <dbReference type="ARBA" id="ARBA00004496"/>
    </source>
</evidence>
<keyword evidence="4" id="KW-0507">mRNA processing</keyword>
<dbReference type="PANTHER" id="PTHR16290">
    <property type="entry name" value="TRANSCRIPTION FACTOR SMIF DECAPPING ENZYME DCP1"/>
    <property type="match status" value="1"/>
</dbReference>
<dbReference type="AlphaFoldDB" id="A0A5J4WYS4"/>
<accession>A0A5J4WYS4</accession>
<reference evidence="5 6" key="1">
    <citation type="submission" date="2019-03" db="EMBL/GenBank/DDBJ databases">
        <title>Single cell metagenomics reveals metabolic interactions within the superorganism composed of flagellate Streblomastix strix and complex community of Bacteroidetes bacteria on its surface.</title>
        <authorList>
            <person name="Treitli S.C."/>
            <person name="Kolisko M."/>
            <person name="Husnik F."/>
            <person name="Keeling P."/>
            <person name="Hampl V."/>
        </authorList>
    </citation>
    <scope>NUCLEOTIDE SEQUENCE [LARGE SCALE GENOMIC DNA]</scope>
    <source>
        <strain evidence="5">ST1C</strain>
    </source>
</reference>
<dbReference type="OrthoDB" id="440673at2759"/>
<comment type="caution">
    <text evidence="5">The sequence shown here is derived from an EMBL/GenBank/DDBJ whole genome shotgun (WGS) entry which is preliminary data.</text>
</comment>
<dbReference type="GO" id="GO:0031087">
    <property type="term" value="P:deadenylation-independent decapping of nuclear-transcribed mRNA"/>
    <property type="evidence" value="ECO:0007669"/>
    <property type="project" value="TreeGrafter"/>
</dbReference>
<dbReference type="InterPro" id="IPR010334">
    <property type="entry name" value="Dcp1"/>
</dbReference>
<dbReference type="GO" id="GO:0008047">
    <property type="term" value="F:enzyme activator activity"/>
    <property type="evidence" value="ECO:0007669"/>
    <property type="project" value="InterPro"/>
</dbReference>
<organism evidence="5 6">
    <name type="scientific">Streblomastix strix</name>
    <dbReference type="NCBI Taxonomy" id="222440"/>
    <lineage>
        <taxon>Eukaryota</taxon>
        <taxon>Metamonada</taxon>
        <taxon>Preaxostyla</taxon>
        <taxon>Oxymonadida</taxon>
        <taxon>Streblomastigidae</taxon>
        <taxon>Streblomastix</taxon>
    </lineage>
</organism>
<evidence type="ECO:0000313" key="5">
    <source>
        <dbReference type="EMBL" id="KAA6400010.1"/>
    </source>
</evidence>
<gene>
    <name evidence="5" type="ORF">EZS28_004465</name>
</gene>
<dbReference type="InterPro" id="IPR011993">
    <property type="entry name" value="PH-like_dom_sf"/>
</dbReference>
<dbReference type="Gene3D" id="2.30.29.30">
    <property type="entry name" value="Pleckstrin-homology domain (PH domain)/Phosphotyrosine-binding domain (PTB)"/>
    <property type="match status" value="1"/>
</dbReference>
<evidence type="ECO:0000313" key="6">
    <source>
        <dbReference type="Proteomes" id="UP000324800"/>
    </source>
</evidence>
<proteinExistence type="inferred from homology"/>
<dbReference type="Pfam" id="PF06058">
    <property type="entry name" value="DCP1"/>
    <property type="match status" value="1"/>
</dbReference>
<dbReference type="GO" id="GO:0006397">
    <property type="term" value="P:mRNA processing"/>
    <property type="evidence" value="ECO:0007669"/>
    <property type="project" value="UniProtKB-KW"/>
</dbReference>
<evidence type="ECO:0000256" key="3">
    <source>
        <dbReference type="ARBA" id="ARBA00022490"/>
    </source>
</evidence>
<evidence type="ECO:0000256" key="4">
    <source>
        <dbReference type="ARBA" id="ARBA00022664"/>
    </source>
</evidence>
<dbReference type="GO" id="GO:0000290">
    <property type="term" value="P:deadenylation-dependent decapping of nuclear-transcribed mRNA"/>
    <property type="evidence" value="ECO:0007669"/>
    <property type="project" value="InterPro"/>
</dbReference>
<dbReference type="EMBL" id="SNRW01000637">
    <property type="protein sequence ID" value="KAA6400010.1"/>
    <property type="molecule type" value="Genomic_DNA"/>
</dbReference>
<name>A0A5J4WYS4_9EUKA</name>
<comment type="similarity">
    <text evidence="2">Belongs to the DCP1 family.</text>
</comment>
<evidence type="ECO:0000256" key="2">
    <source>
        <dbReference type="ARBA" id="ARBA00008778"/>
    </source>
</evidence>
<protein>
    <recommendedName>
        <fullName evidence="7">PH domain-containing protein</fullName>
    </recommendedName>
</protein>
<dbReference type="PANTHER" id="PTHR16290:SF0">
    <property type="entry name" value="DECAPPING PROTEIN 1, ISOFORM A"/>
    <property type="match status" value="1"/>
</dbReference>